<dbReference type="AlphaFoldDB" id="A0AAD9Q749"/>
<evidence type="ECO:0000313" key="1">
    <source>
        <dbReference type="EMBL" id="KAK2555804.1"/>
    </source>
</evidence>
<accession>A0AAD9Q749</accession>
<evidence type="ECO:0000313" key="2">
    <source>
        <dbReference type="Proteomes" id="UP001249851"/>
    </source>
</evidence>
<protein>
    <submittedName>
        <fullName evidence="1">Uncharacterized protein</fullName>
    </submittedName>
</protein>
<keyword evidence="2" id="KW-1185">Reference proteome</keyword>
<reference evidence="1" key="1">
    <citation type="journal article" date="2023" name="G3 (Bethesda)">
        <title>Whole genome assembly and annotation of the endangered Caribbean coral Acropora cervicornis.</title>
        <authorList>
            <person name="Selwyn J.D."/>
            <person name="Vollmer S.V."/>
        </authorList>
    </citation>
    <scope>NUCLEOTIDE SEQUENCE</scope>
    <source>
        <strain evidence="1">K2</strain>
    </source>
</reference>
<dbReference type="EMBL" id="JARQWQ010000060">
    <property type="protein sequence ID" value="KAK2555804.1"/>
    <property type="molecule type" value="Genomic_DNA"/>
</dbReference>
<comment type="caution">
    <text evidence="1">The sequence shown here is derived from an EMBL/GenBank/DDBJ whole genome shotgun (WGS) entry which is preliminary data.</text>
</comment>
<name>A0AAD9Q749_ACRCE</name>
<sequence length="53" mass="6077">MAKMIDQLTKAVNATMQTLKLTQGQAITAIRNKSVQLMERRQNALKKWKKSMT</sequence>
<proteinExistence type="predicted"/>
<gene>
    <name evidence="1" type="ORF">P5673_022414</name>
</gene>
<dbReference type="Proteomes" id="UP001249851">
    <property type="component" value="Unassembled WGS sequence"/>
</dbReference>
<organism evidence="1 2">
    <name type="scientific">Acropora cervicornis</name>
    <name type="common">Staghorn coral</name>
    <dbReference type="NCBI Taxonomy" id="6130"/>
    <lineage>
        <taxon>Eukaryota</taxon>
        <taxon>Metazoa</taxon>
        <taxon>Cnidaria</taxon>
        <taxon>Anthozoa</taxon>
        <taxon>Hexacorallia</taxon>
        <taxon>Scleractinia</taxon>
        <taxon>Astrocoeniina</taxon>
        <taxon>Acroporidae</taxon>
        <taxon>Acropora</taxon>
    </lineage>
</organism>
<reference evidence="1" key="2">
    <citation type="journal article" date="2023" name="Science">
        <title>Genomic signatures of disease resistance in endangered staghorn corals.</title>
        <authorList>
            <person name="Vollmer S.V."/>
            <person name="Selwyn J.D."/>
            <person name="Despard B.A."/>
            <person name="Roesel C.L."/>
        </authorList>
    </citation>
    <scope>NUCLEOTIDE SEQUENCE</scope>
    <source>
        <strain evidence="1">K2</strain>
    </source>
</reference>